<evidence type="ECO:0000313" key="2">
    <source>
        <dbReference type="Proteomes" id="UP000002931"/>
    </source>
</evidence>
<dbReference type="HOGENOM" id="CLU_1041320_0_0_5"/>
<accession>A3VCE0</accession>
<reference evidence="1 2" key="1">
    <citation type="journal article" date="2010" name="J. Bacteriol.">
        <title>Genome sequences of Pelagibaca bermudensis HTCC2601T and Maritimibacter alkaliphilus HTCC2654T, the type strains of two marine Roseobacter genera.</title>
        <authorList>
            <person name="Thrash J.C."/>
            <person name="Cho J.C."/>
            <person name="Ferriera S."/>
            <person name="Johnson J."/>
            <person name="Vergin K.L."/>
            <person name="Giovannoni S.J."/>
        </authorList>
    </citation>
    <scope>NUCLEOTIDE SEQUENCE [LARGE SCALE GENOMIC DNA]</scope>
    <source>
        <strain evidence="1 2">HTCC2654</strain>
    </source>
</reference>
<proteinExistence type="predicted"/>
<evidence type="ECO:0000313" key="1">
    <source>
        <dbReference type="EMBL" id="EAQ13804.1"/>
    </source>
</evidence>
<sequence length="267" mass="30889">MHRVTLNDDLQVAEIDLSGLRLDTSGEVNALYDAIEAALAESGEELWFFVINYSDFRIDSDAWYTHHRRGKALNLGHSMGTVRFDMSEETQRQIERTAETESFDPNLFADHDGALARVAELPSKRRAKVVHDMGYSDAEFAKRISFDGAAEIMNVDFSNFVFHHSADVNAFYDHIEARLEETAVRWFFLINYEGCRIFEEAWVAYARRGKRLNERWSMGSVRYAPGSETEETIRMRAESQQFRPNIRNTREEALARIDEMKSEMAEH</sequence>
<dbReference type="Proteomes" id="UP000002931">
    <property type="component" value="Unassembled WGS sequence"/>
</dbReference>
<dbReference type="EMBL" id="AAMT01000003">
    <property type="protein sequence ID" value="EAQ13804.1"/>
    <property type="molecule type" value="Genomic_DNA"/>
</dbReference>
<organism evidence="1 2">
    <name type="scientific">Maritimibacter alkaliphilus HTCC2654</name>
    <dbReference type="NCBI Taxonomy" id="314271"/>
    <lineage>
        <taxon>Bacteria</taxon>
        <taxon>Pseudomonadati</taxon>
        <taxon>Pseudomonadota</taxon>
        <taxon>Alphaproteobacteria</taxon>
        <taxon>Rhodobacterales</taxon>
        <taxon>Roseobacteraceae</taxon>
        <taxon>Maritimibacter</taxon>
    </lineage>
</organism>
<name>A3VCE0_9RHOB</name>
<dbReference type="AlphaFoldDB" id="A3VCE0"/>
<gene>
    <name evidence="1" type="ORF">RB2654_12064</name>
</gene>
<comment type="caution">
    <text evidence="1">The sequence shown here is derived from an EMBL/GenBank/DDBJ whole genome shotgun (WGS) entry which is preliminary data.</text>
</comment>
<keyword evidence="2" id="KW-1185">Reference proteome</keyword>
<protein>
    <submittedName>
        <fullName evidence="1">Uncharacterized protein</fullName>
    </submittedName>
</protein>
<dbReference type="eggNOG" id="ENOG5032XQG">
    <property type="taxonomic scope" value="Bacteria"/>
</dbReference>